<feature type="transmembrane region" description="Helical" evidence="1">
    <location>
        <begin position="12"/>
        <end position="34"/>
    </location>
</feature>
<name>A0A084AB43_LACLC</name>
<keyword evidence="1" id="KW-1133">Transmembrane helix</keyword>
<reference evidence="2 3" key="1">
    <citation type="submission" date="2014-06" db="EMBL/GenBank/DDBJ databases">
        <title>Draft genome sequence of the putrescine producing strain Lactococcus lactis subsp cremoris GE214.</title>
        <authorList>
            <person name="Ladero V."/>
            <person name="Linares D.M."/>
            <person name="del Rio B."/>
            <person name="Mayo B."/>
            <person name="Martin M.C."/>
            <person name="Fernandez M."/>
            <person name="Alvarez M.A."/>
        </authorList>
    </citation>
    <scope>NUCLEOTIDE SEQUENCE [LARGE SCALE GENOMIC DNA]</scope>
    <source>
        <strain evidence="2 3">GE214</strain>
    </source>
</reference>
<keyword evidence="1" id="KW-0812">Transmembrane</keyword>
<keyword evidence="1" id="KW-0472">Membrane</keyword>
<accession>A0A084AB43</accession>
<comment type="caution">
    <text evidence="2">The sequence shown here is derived from an EMBL/GenBank/DDBJ whole genome shotgun (WGS) entry which is preliminary data.</text>
</comment>
<evidence type="ECO:0000256" key="1">
    <source>
        <dbReference type="SAM" id="Phobius"/>
    </source>
</evidence>
<proteinExistence type="predicted"/>
<gene>
    <name evidence="2" type="ORF">U725_01323</name>
</gene>
<dbReference type="PATRIC" id="fig|1415168.3.peg.1390"/>
<dbReference type="RefSeq" id="WP_235182436.1">
    <property type="nucleotide sequence ID" value="NZ_AZSI01000041.1"/>
</dbReference>
<evidence type="ECO:0000313" key="2">
    <source>
        <dbReference type="EMBL" id="KEY62522.1"/>
    </source>
</evidence>
<sequence length="211" mass="24346">MRTNALIFLKKFLKYKIPLWFFLVVLIIIIGAYIKGFTSGNSLLGSEKRSYSMVRYLTKVDEQVFLNAGITDIETEANNLKIPWTKIGVPYTEKKAIIILNYDAKLGIKKPISIHKEDSKNYTITIPEFEVIGVALSRKNPYKLYDKEGELLSIGTEDIDTGTLTVNKLSNESQKKYLNQYKDLIRESAKNYYDTMFKSINPDINIKYEFK</sequence>
<evidence type="ECO:0000313" key="3">
    <source>
        <dbReference type="Proteomes" id="UP000028401"/>
    </source>
</evidence>
<dbReference type="Proteomes" id="UP000028401">
    <property type="component" value="Unassembled WGS sequence"/>
</dbReference>
<dbReference type="AlphaFoldDB" id="A0A084AB43"/>
<organism evidence="2 3">
    <name type="scientific">Lactococcus cremoris subsp. cremoris GE214</name>
    <dbReference type="NCBI Taxonomy" id="1415168"/>
    <lineage>
        <taxon>Bacteria</taxon>
        <taxon>Bacillati</taxon>
        <taxon>Bacillota</taxon>
        <taxon>Bacilli</taxon>
        <taxon>Lactobacillales</taxon>
        <taxon>Streptococcaceae</taxon>
        <taxon>Lactococcus</taxon>
        <taxon>Lactococcus cremoris subsp. cremoris</taxon>
    </lineage>
</organism>
<dbReference type="Pfam" id="PF14014">
    <property type="entry name" value="DUF4230"/>
    <property type="match status" value="1"/>
</dbReference>
<dbReference type="InterPro" id="IPR025324">
    <property type="entry name" value="DUF4230"/>
</dbReference>
<protein>
    <submittedName>
        <fullName evidence="2">Putative plasmid protein PIL6_6</fullName>
    </submittedName>
</protein>
<dbReference type="EMBL" id="AZSI01000041">
    <property type="protein sequence ID" value="KEY62522.1"/>
    <property type="molecule type" value="Genomic_DNA"/>
</dbReference>